<comment type="caution">
    <text evidence="1">The sequence shown here is derived from an EMBL/GenBank/DDBJ whole genome shotgun (WGS) entry which is preliminary data.</text>
</comment>
<dbReference type="Proteomes" id="UP001231649">
    <property type="component" value="Chromosome 21"/>
</dbReference>
<gene>
    <name evidence="1" type="ORF">PYW08_008454</name>
</gene>
<sequence>MIPIGIKLALNRYCQDNSGYCLKDKVVIVTGAGAGIGASTAYAFAKEGAKVVVADIIEDNVKKVTKRCEEELCAKSLGVHCDVSVDEQCKSLISDTVSKFGTIDVLVNNAGILTFGTLLNADIMEPYDKTLGINLRACVYLTMLATPYLVQTKGNVVNISSILGCTYSGNSKYMPYCISKAGLDHFMFGAALELSPCGVRVNNVCPGPVKTEIFSKAGVTGSWKEIGESFKLTDMSEPEEIADLIVYLASYKARSITGVRYYIDRGHLLMG</sequence>
<organism evidence="1 2">
    <name type="scientific">Mythimna loreyi</name>
    <dbReference type="NCBI Taxonomy" id="667449"/>
    <lineage>
        <taxon>Eukaryota</taxon>
        <taxon>Metazoa</taxon>
        <taxon>Ecdysozoa</taxon>
        <taxon>Arthropoda</taxon>
        <taxon>Hexapoda</taxon>
        <taxon>Insecta</taxon>
        <taxon>Pterygota</taxon>
        <taxon>Neoptera</taxon>
        <taxon>Endopterygota</taxon>
        <taxon>Lepidoptera</taxon>
        <taxon>Glossata</taxon>
        <taxon>Ditrysia</taxon>
        <taxon>Noctuoidea</taxon>
        <taxon>Noctuidae</taxon>
        <taxon>Noctuinae</taxon>
        <taxon>Hadenini</taxon>
        <taxon>Mythimna</taxon>
    </lineage>
</organism>
<reference evidence="1" key="1">
    <citation type="submission" date="2023-03" db="EMBL/GenBank/DDBJ databases">
        <title>Chromosome-level genomes of two armyworms, Mythimna separata and Mythimna loreyi, provide insights into the biosynthesis and reception of sex pheromones.</title>
        <authorList>
            <person name="Zhao H."/>
        </authorList>
    </citation>
    <scope>NUCLEOTIDE SEQUENCE</scope>
    <source>
        <strain evidence="1">BeijingLab</strain>
    </source>
</reference>
<evidence type="ECO:0000313" key="2">
    <source>
        <dbReference type="Proteomes" id="UP001231649"/>
    </source>
</evidence>
<proteinExistence type="predicted"/>
<accession>A0ACC2QE03</accession>
<protein>
    <submittedName>
        <fullName evidence="1">Uncharacterized protein</fullName>
    </submittedName>
</protein>
<evidence type="ECO:0000313" key="1">
    <source>
        <dbReference type="EMBL" id="KAJ8713150.1"/>
    </source>
</evidence>
<keyword evidence="2" id="KW-1185">Reference proteome</keyword>
<dbReference type="EMBL" id="CM056797">
    <property type="protein sequence ID" value="KAJ8713150.1"/>
    <property type="molecule type" value="Genomic_DNA"/>
</dbReference>
<name>A0ACC2QE03_9NEOP</name>